<dbReference type="PANTHER" id="PTHR34136">
    <property type="match status" value="1"/>
</dbReference>
<evidence type="ECO:0000256" key="1">
    <source>
        <dbReference type="ARBA" id="ARBA00022676"/>
    </source>
</evidence>
<accession>A0A086CIC9</accession>
<organism evidence="3 4">
    <name type="scientific">Candidatus Atelocyanobacterium thalassa isolate SIO64986</name>
    <dbReference type="NCBI Taxonomy" id="1527444"/>
    <lineage>
        <taxon>Bacteria</taxon>
        <taxon>Bacillati</taxon>
        <taxon>Cyanobacteriota</taxon>
        <taxon>Cyanophyceae</taxon>
        <taxon>Oscillatoriophycideae</taxon>
        <taxon>Chroococcales</taxon>
        <taxon>Aphanothecaceae</taxon>
        <taxon>Candidatus Atelocyanobacterium</taxon>
        <taxon>Candidatus Atelocyanobacterium thalassae</taxon>
    </lineage>
</organism>
<dbReference type="AlphaFoldDB" id="A0A086CIC9"/>
<gene>
    <name evidence="3" type="ORF">ucyna2_00327</name>
</gene>
<proteinExistence type="predicted"/>
<evidence type="ECO:0000313" key="3">
    <source>
        <dbReference type="EMBL" id="KFF41943.1"/>
    </source>
</evidence>
<dbReference type="EC" id="2.4.1.187" evidence="3"/>
<evidence type="ECO:0000256" key="2">
    <source>
        <dbReference type="ARBA" id="ARBA00022679"/>
    </source>
</evidence>
<keyword evidence="1 3" id="KW-0328">Glycosyltransferase</keyword>
<keyword evidence="2 3" id="KW-0808">Transferase</keyword>
<dbReference type="EMBL" id="JPSP01000002">
    <property type="protein sequence ID" value="KFF41943.1"/>
    <property type="molecule type" value="Genomic_DNA"/>
</dbReference>
<dbReference type="Pfam" id="PF03808">
    <property type="entry name" value="Glyco_tran_WecG"/>
    <property type="match status" value="1"/>
</dbReference>
<dbReference type="GO" id="GO:0047244">
    <property type="term" value="F:N-acetylglucosaminyldiphosphoundecaprenol N-acetyl-beta-D-mannosaminyltransferase activity"/>
    <property type="evidence" value="ECO:0007669"/>
    <property type="project" value="UniProtKB-EC"/>
</dbReference>
<sequence length="240" mass="27672">MPSSLKSFPIVGLPVHLSTDYAGWLIQSLKEHQGIHVVTLNAEMAMMTKQDSILAKIIKSSQLVIPDGAGITLSLKLNGIDQKRCPGIQLAEVLIQILSNEKDRHPIAFYGGKPGVAKKSAEKWLKKLPKADILINHGYLSSKEEEDWKNILFTRQPKLILVGLGIPSQEQWIYKNRDLCPESIWMGIGGSFDIWSENKSRAPLWLQNNNLEWLYRLYQEPWRWKRMLTIPKFFFFFFFF</sequence>
<comment type="caution">
    <text evidence="3">The sequence shown here is derived from an EMBL/GenBank/DDBJ whole genome shotgun (WGS) entry which is preliminary data.</text>
</comment>
<name>A0A086CIC9_9CHRO</name>
<protein>
    <submittedName>
        <fullName evidence="3">N-acetylmannosaminyltransferase</fullName>
        <ecNumber evidence="3">2.4.1.187</ecNumber>
    </submittedName>
</protein>
<dbReference type="STRING" id="1527444.ucyna2_00327"/>
<dbReference type="NCBIfam" id="TIGR00696">
    <property type="entry name" value="wecG_tagA_cpsF"/>
    <property type="match status" value="1"/>
</dbReference>
<dbReference type="eggNOG" id="COG1922">
    <property type="taxonomic scope" value="Bacteria"/>
</dbReference>
<dbReference type="PATRIC" id="fig|1527444.3.peg.314"/>
<dbReference type="Proteomes" id="UP000028922">
    <property type="component" value="Unassembled WGS sequence"/>
</dbReference>
<dbReference type="PANTHER" id="PTHR34136:SF1">
    <property type="entry name" value="UDP-N-ACETYL-D-MANNOSAMINURONIC ACID TRANSFERASE"/>
    <property type="match status" value="1"/>
</dbReference>
<evidence type="ECO:0000313" key="4">
    <source>
        <dbReference type="Proteomes" id="UP000028922"/>
    </source>
</evidence>
<reference evidence="3 4" key="1">
    <citation type="submission" date="2014-08" db="EMBL/GenBank/DDBJ databases">
        <title>Comparative genomics reveals surprising divergence of two closely related strains of uncultivated UCYN-A cyanobacteria.</title>
        <authorList>
            <person name="Bombar D."/>
            <person name="Heller P."/>
            <person name="Sanchez-Baracaldo P."/>
            <person name="Carter B.J."/>
            <person name="Zert J.P."/>
        </authorList>
    </citation>
    <scope>NUCLEOTIDE SEQUENCE [LARGE SCALE GENOMIC DNA]</scope>
</reference>
<dbReference type="InterPro" id="IPR004629">
    <property type="entry name" value="WecG_TagA_CpsF"/>
</dbReference>
<dbReference type="CDD" id="cd06533">
    <property type="entry name" value="Glyco_transf_WecG_TagA"/>
    <property type="match status" value="1"/>
</dbReference>